<dbReference type="SUPFAM" id="SSF54534">
    <property type="entry name" value="FKBP-like"/>
    <property type="match status" value="1"/>
</dbReference>
<keyword evidence="2" id="KW-1185">Reference proteome</keyword>
<dbReference type="Proteomes" id="UP000041254">
    <property type="component" value="Unassembled WGS sequence"/>
</dbReference>
<proteinExistence type="predicted"/>
<evidence type="ECO:0000313" key="1">
    <source>
        <dbReference type="EMBL" id="CEM38803.1"/>
    </source>
</evidence>
<accession>A0A0G4H4U1</accession>
<gene>
    <name evidence="1" type="ORF">Vbra_1892</name>
</gene>
<dbReference type="GO" id="GO:0003755">
    <property type="term" value="F:peptidyl-prolyl cis-trans isomerase activity"/>
    <property type="evidence" value="ECO:0007669"/>
    <property type="project" value="InterPro"/>
</dbReference>
<name>A0A0G4H4U1_VITBC</name>
<dbReference type="EMBL" id="CDMY01001000">
    <property type="protein sequence ID" value="CEM38803.1"/>
    <property type="molecule type" value="Genomic_DNA"/>
</dbReference>
<dbReference type="InParanoid" id="A0A0G4H4U1"/>
<reference evidence="1 2" key="1">
    <citation type="submission" date="2014-11" db="EMBL/GenBank/DDBJ databases">
        <authorList>
            <person name="Zhu J."/>
            <person name="Qi W."/>
            <person name="Song R."/>
        </authorList>
    </citation>
    <scope>NUCLEOTIDE SEQUENCE [LARGE SCALE GENOMIC DNA]</scope>
</reference>
<dbReference type="InterPro" id="IPR046357">
    <property type="entry name" value="PPIase_dom_sf"/>
</dbReference>
<dbReference type="PhylomeDB" id="A0A0G4H4U1"/>
<evidence type="ECO:0000313" key="2">
    <source>
        <dbReference type="Proteomes" id="UP000041254"/>
    </source>
</evidence>
<dbReference type="VEuPathDB" id="CryptoDB:Vbra_1892"/>
<dbReference type="Gene3D" id="3.10.50.40">
    <property type="match status" value="1"/>
</dbReference>
<protein>
    <submittedName>
        <fullName evidence="1">Uncharacterized protein</fullName>
    </submittedName>
</protein>
<dbReference type="AlphaFoldDB" id="A0A0G4H4U1"/>
<sequence>MGDRVVGLLDGCAVYEDGHGGYEADVTGQRVAIKPSFHSHIKFCFEHHHEPSVGGAKRRRQDDHNGPAAAAAAAAAAAVGGGAAVSNGNNGNIPDDFMRYPSGAYHKVLALGTGRVPKATDRVKFDHVGWADAFDGQDKVIDKRGAVSSVSDRGEWLREALLSMRVGEVRRIITPPGWLVRYVEVRLVSIE</sequence>
<organism evidence="1 2">
    <name type="scientific">Vitrella brassicaformis (strain CCMP3155)</name>
    <dbReference type="NCBI Taxonomy" id="1169540"/>
    <lineage>
        <taxon>Eukaryota</taxon>
        <taxon>Sar</taxon>
        <taxon>Alveolata</taxon>
        <taxon>Colpodellida</taxon>
        <taxon>Vitrellaceae</taxon>
        <taxon>Vitrella</taxon>
    </lineage>
</organism>